<sequence length="156" mass="17508">MKSKVLIRFYSLVSLLLISMATFSNTLTDQKKLDVKRTENAEILVKAVNQNNLSRLRSVFSQKNSLLQDKELQTFIDLSKNFLGEIRFEGIGTRPAHVSKGEELVIASIHTNIATQIGRQYLLSGSNDKQVILQVSYPKGSDKAGLVSVDFYPFNK</sequence>
<keyword evidence="1" id="KW-0732">Signal</keyword>
<protein>
    <submittedName>
        <fullName evidence="2">Uncharacterized protein</fullName>
    </submittedName>
</protein>
<name>A0A853I4V8_9GAMM</name>
<dbReference type="AlphaFoldDB" id="A0A853I4V8"/>
<organism evidence="2 3">
    <name type="scientific">Spartinivicinus marinus</name>
    <dbReference type="NCBI Taxonomy" id="2994442"/>
    <lineage>
        <taxon>Bacteria</taxon>
        <taxon>Pseudomonadati</taxon>
        <taxon>Pseudomonadota</taxon>
        <taxon>Gammaproteobacteria</taxon>
        <taxon>Oceanospirillales</taxon>
        <taxon>Zooshikellaceae</taxon>
        <taxon>Spartinivicinus</taxon>
    </lineage>
</organism>
<feature type="signal peptide" evidence="1">
    <location>
        <begin position="1"/>
        <end position="24"/>
    </location>
</feature>
<feature type="chain" id="PRO_5032579246" evidence="1">
    <location>
        <begin position="25"/>
        <end position="156"/>
    </location>
</feature>
<accession>A0A853I4V8</accession>
<dbReference type="RefSeq" id="WP_180570941.1">
    <property type="nucleotide sequence ID" value="NZ_JACCKB010000055.1"/>
</dbReference>
<keyword evidence="3" id="KW-1185">Reference proteome</keyword>
<evidence type="ECO:0000256" key="1">
    <source>
        <dbReference type="SAM" id="SignalP"/>
    </source>
</evidence>
<gene>
    <name evidence="2" type="ORF">H0A36_23245</name>
</gene>
<evidence type="ECO:0000313" key="2">
    <source>
        <dbReference type="EMBL" id="NYZ68940.1"/>
    </source>
</evidence>
<dbReference type="Proteomes" id="UP000569732">
    <property type="component" value="Unassembled WGS sequence"/>
</dbReference>
<proteinExistence type="predicted"/>
<comment type="caution">
    <text evidence="2">The sequence shown here is derived from an EMBL/GenBank/DDBJ whole genome shotgun (WGS) entry which is preliminary data.</text>
</comment>
<dbReference type="EMBL" id="JACCKB010000055">
    <property type="protein sequence ID" value="NYZ68940.1"/>
    <property type="molecule type" value="Genomic_DNA"/>
</dbReference>
<evidence type="ECO:0000313" key="3">
    <source>
        <dbReference type="Proteomes" id="UP000569732"/>
    </source>
</evidence>
<reference evidence="2 3" key="1">
    <citation type="submission" date="2020-07" db="EMBL/GenBank/DDBJ databases">
        <title>Endozoicomonas sp. nov., isolated from sediment.</title>
        <authorList>
            <person name="Gu T."/>
        </authorList>
    </citation>
    <scope>NUCLEOTIDE SEQUENCE [LARGE SCALE GENOMIC DNA]</scope>
    <source>
        <strain evidence="2 3">SM1973</strain>
    </source>
</reference>